<gene>
    <name evidence="2" type="ORF">BVG79_01615</name>
</gene>
<dbReference type="NCBIfam" id="NF046100">
    <property type="entry name" value="RSP_2648_fam_PIN"/>
    <property type="match status" value="1"/>
</dbReference>
<dbReference type="KEGG" id="kro:BVG79_01615"/>
<proteinExistence type="predicted"/>
<sequence>MTPPRIVIDACVLFPTVMREVTVGAAAAGLFRPVWSDRILGEWQRAVVKLGPAAALQAEGEIAMLRAAFPQATVNTPPEMIERLYLPDPNDRHVLATAIASSADAIVTMNAADFPKNILAEEGVDRLDPDGFLLGLAVRAPDVMVAVVQKVLDRANQLAPPGGAPWRLRALMKRARLNRLGKLLDP</sequence>
<dbReference type="RefSeq" id="WP_085786420.1">
    <property type="nucleotide sequence ID" value="NZ_CP019937.1"/>
</dbReference>
<dbReference type="InterPro" id="IPR002716">
    <property type="entry name" value="PIN_dom"/>
</dbReference>
<reference evidence="2 3" key="1">
    <citation type="submission" date="2017-02" db="EMBL/GenBank/DDBJ databases">
        <title>Ketogulonicigenium robustum SPU B003 Genome sequencing and assembly.</title>
        <authorList>
            <person name="Li Y."/>
            <person name="Liu L."/>
            <person name="Wang C."/>
            <person name="Zhang M."/>
            <person name="Zhang T."/>
            <person name="Zhang Y."/>
        </authorList>
    </citation>
    <scope>NUCLEOTIDE SEQUENCE [LARGE SCALE GENOMIC DNA]</scope>
    <source>
        <strain evidence="2 3">SPU_B003</strain>
    </source>
</reference>
<keyword evidence="3" id="KW-1185">Reference proteome</keyword>
<dbReference type="OrthoDB" id="211933at2"/>
<dbReference type="InterPro" id="IPR029060">
    <property type="entry name" value="PIN-like_dom_sf"/>
</dbReference>
<protein>
    <recommendedName>
        <fullName evidence="1">PIN domain-containing protein</fullName>
    </recommendedName>
</protein>
<evidence type="ECO:0000259" key="1">
    <source>
        <dbReference type="Pfam" id="PF13470"/>
    </source>
</evidence>
<feature type="domain" description="PIN" evidence="1">
    <location>
        <begin position="5"/>
        <end position="111"/>
    </location>
</feature>
<evidence type="ECO:0000313" key="3">
    <source>
        <dbReference type="Proteomes" id="UP000242447"/>
    </source>
</evidence>
<dbReference type="EMBL" id="CP019937">
    <property type="protein sequence ID" value="ARO14959.1"/>
    <property type="molecule type" value="Genomic_DNA"/>
</dbReference>
<accession>A0A1W6P0I6</accession>
<dbReference type="AlphaFoldDB" id="A0A1W6P0I6"/>
<dbReference type="SUPFAM" id="SSF88723">
    <property type="entry name" value="PIN domain-like"/>
    <property type="match status" value="1"/>
</dbReference>
<organism evidence="2 3">
    <name type="scientific">Ketogulonicigenium robustum</name>
    <dbReference type="NCBI Taxonomy" id="92947"/>
    <lineage>
        <taxon>Bacteria</taxon>
        <taxon>Pseudomonadati</taxon>
        <taxon>Pseudomonadota</taxon>
        <taxon>Alphaproteobacteria</taxon>
        <taxon>Rhodobacterales</taxon>
        <taxon>Roseobacteraceae</taxon>
        <taxon>Ketogulonicigenium</taxon>
    </lineage>
</organism>
<name>A0A1W6P0I6_9RHOB</name>
<dbReference type="Pfam" id="PF13470">
    <property type="entry name" value="PIN_3"/>
    <property type="match status" value="1"/>
</dbReference>
<dbReference type="STRING" id="92947.BVG79_01615"/>
<dbReference type="Proteomes" id="UP000242447">
    <property type="component" value="Chromosome"/>
</dbReference>
<evidence type="ECO:0000313" key="2">
    <source>
        <dbReference type="EMBL" id="ARO14959.1"/>
    </source>
</evidence>